<dbReference type="PANTHER" id="PTHR12558">
    <property type="entry name" value="CELL DIVISION CYCLE 16,23,27"/>
    <property type="match status" value="1"/>
</dbReference>
<dbReference type="InterPro" id="IPR011990">
    <property type="entry name" value="TPR-like_helical_dom_sf"/>
</dbReference>
<dbReference type="InterPro" id="IPR029058">
    <property type="entry name" value="AB_hydrolase_fold"/>
</dbReference>
<proteinExistence type="predicted"/>
<dbReference type="SUPFAM" id="SSF48452">
    <property type="entry name" value="TPR-like"/>
    <property type="match status" value="1"/>
</dbReference>
<keyword evidence="2" id="KW-1185">Reference proteome</keyword>
<protein>
    <submittedName>
        <fullName evidence="1">Tetratricopeptide repeat protein</fullName>
    </submittedName>
</protein>
<dbReference type="SUPFAM" id="SSF53474">
    <property type="entry name" value="alpha/beta-Hydrolases"/>
    <property type="match status" value="1"/>
</dbReference>
<dbReference type="Proteomes" id="UP001595593">
    <property type="component" value="Unassembled WGS sequence"/>
</dbReference>
<gene>
    <name evidence="1" type="ORF">ACFOD4_02650</name>
</gene>
<dbReference type="InterPro" id="IPR019734">
    <property type="entry name" value="TPR_rpt"/>
</dbReference>
<organism evidence="1 2">
    <name type="scientific">Teichococcus globiformis</name>
    <dbReference type="NCBI Taxonomy" id="2307229"/>
    <lineage>
        <taxon>Bacteria</taxon>
        <taxon>Pseudomonadati</taxon>
        <taxon>Pseudomonadota</taxon>
        <taxon>Alphaproteobacteria</taxon>
        <taxon>Acetobacterales</taxon>
        <taxon>Roseomonadaceae</taxon>
        <taxon>Roseomonas</taxon>
    </lineage>
</organism>
<evidence type="ECO:0000313" key="2">
    <source>
        <dbReference type="Proteomes" id="UP001595593"/>
    </source>
</evidence>
<dbReference type="Pfam" id="PF14559">
    <property type="entry name" value="TPR_19"/>
    <property type="match status" value="2"/>
</dbReference>
<dbReference type="PANTHER" id="PTHR12558:SF13">
    <property type="entry name" value="CELL DIVISION CYCLE PROTEIN 27 HOMOLOG"/>
    <property type="match status" value="1"/>
</dbReference>
<dbReference type="SMART" id="SM00028">
    <property type="entry name" value="TPR"/>
    <property type="match status" value="4"/>
</dbReference>
<dbReference type="Gene3D" id="3.40.50.1820">
    <property type="entry name" value="alpha/beta hydrolase"/>
    <property type="match status" value="1"/>
</dbReference>
<dbReference type="Gene3D" id="1.25.40.10">
    <property type="entry name" value="Tetratricopeptide repeat domain"/>
    <property type="match status" value="1"/>
</dbReference>
<evidence type="ECO:0000313" key="1">
    <source>
        <dbReference type="EMBL" id="MFC3123948.1"/>
    </source>
</evidence>
<comment type="caution">
    <text evidence="1">The sequence shown here is derived from an EMBL/GenBank/DDBJ whole genome shotgun (WGS) entry which is preliminary data.</text>
</comment>
<sequence>MMKSIILFEDDHLRVVHQPRRISRGEDEVLRDVTLITFSDLTFRPEGTQIWGQEVARKLGVSAIGFVAKRENWFPPASVAAAASAVRQAVPGRAVTYGYSMGGYAALKHAATLGAEASFAVCPQSSISPAEAPWDSRFHRFHRAELNGTMAVRPGESGGFAVMLADPYMPEDRDHAARLSGQAGVHWLRTPFMDHASIWLLVEGDFLGRVMERVLAADLPGLTLMMRERRHNSPHWFRHAGIAAFRRNHVGMANRLWRHALTLGLHPMVLEQDIGRLLPQRVQELRALGRGEAARDLALAQAAAAPTDFTSQSHAGHALLGMAEVAAAEAPLRAALGLRQDVGHIYQGLSLVLGTLGRTDEAVALCRKGIAAAPADAGLRAHFGHLLLNAGQVQEGEAVFRATLEKDPADRQALLGLSHSLAARGEREEAIGIARQAIADGATDAAAFIWLGQLLLFIGDPVEAEPVFRDALAAAPEIGDGHVGLARALERTGRIEEARRVAAEAAAALPQHAKVQAIARRLGPPSVALVEADAGPPPSSLRRFLGAFFSRDQ</sequence>
<dbReference type="EMBL" id="JBHRTN010000004">
    <property type="protein sequence ID" value="MFC3123948.1"/>
    <property type="molecule type" value="Genomic_DNA"/>
</dbReference>
<accession>A0ABV7FUC0</accession>
<name>A0ABV7FUC0_9PROT</name>
<reference evidence="2" key="1">
    <citation type="journal article" date="2019" name="Int. J. Syst. Evol. Microbiol.">
        <title>The Global Catalogue of Microorganisms (GCM) 10K type strain sequencing project: providing services to taxonomists for standard genome sequencing and annotation.</title>
        <authorList>
            <consortium name="The Broad Institute Genomics Platform"/>
            <consortium name="The Broad Institute Genome Sequencing Center for Infectious Disease"/>
            <person name="Wu L."/>
            <person name="Ma J."/>
        </authorList>
    </citation>
    <scope>NUCLEOTIDE SEQUENCE [LARGE SCALE GENOMIC DNA]</scope>
    <source>
        <strain evidence="2">KCTC 52094</strain>
    </source>
</reference>